<feature type="domain" description="Type IV pilin Tt1218-like" evidence="2">
    <location>
        <begin position="30"/>
        <end position="96"/>
    </location>
</feature>
<dbReference type="RefSeq" id="WP_070050261.1">
    <property type="nucleotide sequence ID" value="NZ_CBCSDO010000002.1"/>
</dbReference>
<dbReference type="InterPro" id="IPR012902">
    <property type="entry name" value="N_methyl_site"/>
</dbReference>
<sequence length="162" mass="17360">MRLQQGFSLLEVLVSLLIIKIGLLGILAGQTLALRNVIDATQRTQAVALTNELINNIYSNQQLIPLMTGRITKAAELTTAPNCSADVACSKAELAQQQRFNWYQQWATAAKLPLTEPEFCLASSAAGLAMSVSWQQRLASSPPVAVACELSKGRSGFVLGDG</sequence>
<dbReference type="NCBIfam" id="TIGR02532">
    <property type="entry name" value="IV_pilin_GFxxxE"/>
    <property type="match status" value="1"/>
</dbReference>
<dbReference type="EMBL" id="MKEK01000001">
    <property type="protein sequence ID" value="OEY70707.1"/>
    <property type="molecule type" value="Genomic_DNA"/>
</dbReference>
<dbReference type="InterPro" id="IPR054402">
    <property type="entry name" value="Tt1218-like_dom"/>
</dbReference>
<gene>
    <name evidence="3" type="ORF">BI198_14915</name>
</gene>
<evidence type="ECO:0000313" key="3">
    <source>
        <dbReference type="EMBL" id="OEY70707.1"/>
    </source>
</evidence>
<dbReference type="AlphaFoldDB" id="A0A1E7Q981"/>
<evidence type="ECO:0000256" key="1">
    <source>
        <dbReference type="SAM" id="Phobius"/>
    </source>
</evidence>
<organism evidence="3 4">
    <name type="scientific">Rheinheimera salexigens</name>
    <dbReference type="NCBI Taxonomy" id="1628148"/>
    <lineage>
        <taxon>Bacteria</taxon>
        <taxon>Pseudomonadati</taxon>
        <taxon>Pseudomonadota</taxon>
        <taxon>Gammaproteobacteria</taxon>
        <taxon>Chromatiales</taxon>
        <taxon>Chromatiaceae</taxon>
        <taxon>Rheinheimera</taxon>
    </lineage>
</organism>
<protein>
    <submittedName>
        <fullName evidence="3">Type IV pilus modification protein PilV</fullName>
    </submittedName>
</protein>
<evidence type="ECO:0000259" key="2">
    <source>
        <dbReference type="Pfam" id="PF22150"/>
    </source>
</evidence>
<dbReference type="Pfam" id="PF07963">
    <property type="entry name" value="N_methyl"/>
    <property type="match status" value="1"/>
</dbReference>
<evidence type="ECO:0000313" key="4">
    <source>
        <dbReference type="Proteomes" id="UP000242258"/>
    </source>
</evidence>
<comment type="caution">
    <text evidence="3">The sequence shown here is derived from an EMBL/GenBank/DDBJ whole genome shotgun (WGS) entry which is preliminary data.</text>
</comment>
<keyword evidence="1" id="KW-0472">Membrane</keyword>
<name>A0A1E7Q981_9GAMM</name>
<dbReference type="Pfam" id="PF22150">
    <property type="entry name" value="Tt1218-like"/>
    <property type="match status" value="1"/>
</dbReference>
<accession>A0A1E7Q981</accession>
<reference evidence="4" key="1">
    <citation type="submission" date="2016-09" db="EMBL/GenBank/DDBJ databases">
        <authorList>
            <person name="Wan X."/>
            <person name="Hou S."/>
        </authorList>
    </citation>
    <scope>NUCLEOTIDE SEQUENCE [LARGE SCALE GENOMIC DNA]</scope>
    <source>
        <strain evidence="4">KH87</strain>
    </source>
</reference>
<keyword evidence="4" id="KW-1185">Reference proteome</keyword>
<feature type="transmembrane region" description="Helical" evidence="1">
    <location>
        <begin position="12"/>
        <end position="34"/>
    </location>
</feature>
<dbReference type="NCBIfam" id="TIGR02523">
    <property type="entry name" value="type_IV_pilV"/>
    <property type="match status" value="1"/>
</dbReference>
<dbReference type="Proteomes" id="UP000242258">
    <property type="component" value="Unassembled WGS sequence"/>
</dbReference>
<keyword evidence="1" id="KW-0812">Transmembrane</keyword>
<dbReference type="STRING" id="1628148.BI198_14915"/>
<dbReference type="OrthoDB" id="5768442at2"/>
<dbReference type="InterPro" id="IPR013362">
    <property type="entry name" value="Pilus_4_PilV"/>
</dbReference>
<keyword evidence="1" id="KW-1133">Transmembrane helix</keyword>
<proteinExistence type="predicted"/>